<dbReference type="SUPFAM" id="SSF49899">
    <property type="entry name" value="Concanavalin A-like lectins/glucanases"/>
    <property type="match status" value="1"/>
</dbReference>
<evidence type="ECO:0008006" key="3">
    <source>
        <dbReference type="Google" id="ProtNLM"/>
    </source>
</evidence>
<evidence type="ECO:0000256" key="1">
    <source>
        <dbReference type="SAM" id="SignalP"/>
    </source>
</evidence>
<dbReference type="Gene3D" id="2.60.120.200">
    <property type="match status" value="1"/>
</dbReference>
<reference evidence="2" key="1">
    <citation type="submission" date="2021-01" db="EMBL/GenBank/DDBJ databases">
        <authorList>
            <person name="Corre E."/>
            <person name="Pelletier E."/>
            <person name="Niang G."/>
            <person name="Scheremetjew M."/>
            <person name="Finn R."/>
            <person name="Kale V."/>
            <person name="Holt S."/>
            <person name="Cochrane G."/>
            <person name="Meng A."/>
            <person name="Brown T."/>
            <person name="Cohen L."/>
        </authorList>
    </citation>
    <scope>NUCLEOTIDE SEQUENCE</scope>
    <source>
        <strain evidence="2">CCAP979/52</strain>
    </source>
</reference>
<name>A0A7S0QMR9_9CRYP</name>
<keyword evidence="1" id="KW-0732">Signal</keyword>
<accession>A0A7S0QMR9</accession>
<evidence type="ECO:0000313" key="2">
    <source>
        <dbReference type="EMBL" id="CAD8638871.1"/>
    </source>
</evidence>
<proteinExistence type="predicted"/>
<dbReference type="AlphaFoldDB" id="A0A7S0QMR9"/>
<protein>
    <recommendedName>
        <fullName evidence="3">LamG-like jellyroll fold domain-containing protein</fullName>
    </recommendedName>
</protein>
<feature type="signal peptide" evidence="1">
    <location>
        <begin position="1"/>
        <end position="25"/>
    </location>
</feature>
<organism evidence="2">
    <name type="scientific">Cryptomonas curvata</name>
    <dbReference type="NCBI Taxonomy" id="233186"/>
    <lineage>
        <taxon>Eukaryota</taxon>
        <taxon>Cryptophyceae</taxon>
        <taxon>Cryptomonadales</taxon>
        <taxon>Cryptomonadaceae</taxon>
        <taxon>Cryptomonas</taxon>
    </lineage>
</organism>
<gene>
    <name evidence="2" type="ORF">CCUR1050_LOCUS16555</name>
</gene>
<dbReference type="InterPro" id="IPR013320">
    <property type="entry name" value="ConA-like_dom_sf"/>
</dbReference>
<sequence length="359" mass="38330">MAAINGPKVCFLAVLSLVFVSESLAQRVIFALKFDEGQGANVFTDSSGFGQDANCRMSGASCPRTGVTGKHSYSAFFAASCPRSYGSSVDGCDYAGRQPNMNNLSPGQRTDCYFSKTKILEFSRQLASLASMCGSAVAFNPITFNDGTVMMWYKEFGANDGNPQQLFNPLVNRAVNPSDSSVMRSPADFGFDLSLVGGSDFFLGRIGSSHWGGYWCGRWHVARPGGGVGPGMSPGYGSGDPRRGWDHLAWHHLAYVFAGDSVLVYLDGAMVVMMTGVGSCSKQASFVGKRSVRYDGQGGVREIEAAGYSRDPSPPAGAGPDSLRTKEWGTNYFKGYLDDLRIYDAPLDHAAIAAAMNSA</sequence>
<dbReference type="EMBL" id="HBEZ01029985">
    <property type="protein sequence ID" value="CAD8638871.1"/>
    <property type="molecule type" value="Transcribed_RNA"/>
</dbReference>
<feature type="chain" id="PRO_5030990669" description="LamG-like jellyroll fold domain-containing protein" evidence="1">
    <location>
        <begin position="26"/>
        <end position="359"/>
    </location>
</feature>